<organism evidence="10 11">
    <name type="scientific">Otolemur garnettii</name>
    <name type="common">Small-eared galago</name>
    <name type="synonym">Garnett's greater bushbaby</name>
    <dbReference type="NCBI Taxonomy" id="30611"/>
    <lineage>
        <taxon>Eukaryota</taxon>
        <taxon>Metazoa</taxon>
        <taxon>Chordata</taxon>
        <taxon>Craniata</taxon>
        <taxon>Vertebrata</taxon>
        <taxon>Euteleostomi</taxon>
        <taxon>Mammalia</taxon>
        <taxon>Eutheria</taxon>
        <taxon>Euarchontoglires</taxon>
        <taxon>Primates</taxon>
        <taxon>Strepsirrhini</taxon>
        <taxon>Lorisiformes</taxon>
        <taxon>Galagidae</taxon>
        <taxon>Otolemur</taxon>
    </lineage>
</organism>
<dbReference type="eggNOG" id="KOG1721">
    <property type="taxonomic scope" value="Eukaryota"/>
</dbReference>
<dbReference type="EMBL" id="AAQR03085794">
    <property type="status" value="NOT_ANNOTATED_CDS"/>
    <property type="molecule type" value="Genomic_DNA"/>
</dbReference>
<feature type="domain" description="KRAB" evidence="9">
    <location>
        <begin position="13"/>
        <end position="84"/>
    </location>
</feature>
<keyword evidence="5" id="KW-0862">Zinc</keyword>
<dbReference type="SMART" id="SM00355">
    <property type="entry name" value="ZnF_C2H2"/>
    <property type="match status" value="5"/>
</dbReference>
<feature type="domain" description="C2H2-type" evidence="8">
    <location>
        <begin position="263"/>
        <end position="292"/>
    </location>
</feature>
<dbReference type="InParanoid" id="H0XVX4"/>
<evidence type="ECO:0000313" key="11">
    <source>
        <dbReference type="Proteomes" id="UP000005225"/>
    </source>
</evidence>
<sequence>TPGLPGSWEMELLTFKDVSVEFSMDEWACLDPAQQTLYRDVMLENYRHLVFLGLTPSKPHLITCLEQSRESWKVKTHQTVVKHPAVSNHPEQDHLQDLDTNILFPEIILRRYRNCAPDNLNLTKDCAGVSECKQQKVCDSGLDHYLMATQTKTFQCSKCLKVFTQLSNLGRHKMIDTVGKTFHCIKYGKASNPCSHVSKHEIIHIGEKQYKRKEGSRVFRCCSNLSKHKRRPTGEKLYKWENDGKCLHRSKYCTHDSIDIGGKPCNYEECDKLTKQYSQLSGHQRIHSGDKPCKCQECGKGFNSSLTLSGHQRIHSGDKKIHSGEKPYKYELCGKPFNSYSNLTVHKIIQADEKSHNCEQCGNSLKFSVHNRIHVEEKLYKCEEPGDCLTCALTIAFLITIHMKEILYKCQSCLKALKNWKIYVKVSERIEIKKLPRQ</sequence>
<dbReference type="PANTHER" id="PTHR24376:SF210">
    <property type="entry name" value="ZINC FINGER PROTEIN 721-RELATED"/>
    <property type="match status" value="1"/>
</dbReference>
<reference evidence="10" key="2">
    <citation type="submission" date="2025-08" db="UniProtKB">
        <authorList>
            <consortium name="Ensembl"/>
        </authorList>
    </citation>
    <scope>IDENTIFICATION</scope>
</reference>
<keyword evidence="3" id="KW-0677">Repeat</keyword>
<feature type="domain" description="C2H2-type" evidence="8">
    <location>
        <begin position="154"/>
        <end position="181"/>
    </location>
</feature>
<name>H0XVX4_OTOGA</name>
<dbReference type="Pfam" id="PF00096">
    <property type="entry name" value="zf-C2H2"/>
    <property type="match status" value="2"/>
</dbReference>
<dbReference type="Proteomes" id="UP000005225">
    <property type="component" value="Unassembled WGS sequence"/>
</dbReference>
<dbReference type="InterPro" id="IPR013087">
    <property type="entry name" value="Znf_C2H2_type"/>
</dbReference>
<evidence type="ECO:0000256" key="6">
    <source>
        <dbReference type="ARBA" id="ARBA00023242"/>
    </source>
</evidence>
<evidence type="ECO:0000256" key="7">
    <source>
        <dbReference type="PROSITE-ProRule" id="PRU00042"/>
    </source>
</evidence>
<dbReference type="HOGENOM" id="CLU_002678_0_10_1"/>
<keyword evidence="11" id="KW-1185">Reference proteome</keyword>
<evidence type="ECO:0000256" key="2">
    <source>
        <dbReference type="ARBA" id="ARBA00022723"/>
    </source>
</evidence>
<dbReference type="GO" id="GO:0005634">
    <property type="term" value="C:nucleus"/>
    <property type="evidence" value="ECO:0007669"/>
    <property type="project" value="UniProtKB-SubCell"/>
</dbReference>
<dbReference type="GeneTree" id="ENSGT00940000154251"/>
<dbReference type="PROSITE" id="PS50157">
    <property type="entry name" value="ZINC_FINGER_C2H2_2"/>
    <property type="match status" value="4"/>
</dbReference>
<protein>
    <submittedName>
        <fullName evidence="10">Uncharacterized protein</fullName>
    </submittedName>
</protein>
<dbReference type="PROSITE" id="PS50805">
    <property type="entry name" value="KRAB"/>
    <property type="match status" value="1"/>
</dbReference>
<dbReference type="CDD" id="cd07765">
    <property type="entry name" value="KRAB_A-box"/>
    <property type="match status" value="1"/>
</dbReference>
<dbReference type="Gene3D" id="6.10.140.140">
    <property type="match status" value="1"/>
</dbReference>
<keyword evidence="2" id="KW-0479">Metal-binding</keyword>
<dbReference type="InterPro" id="IPR036051">
    <property type="entry name" value="KRAB_dom_sf"/>
</dbReference>
<evidence type="ECO:0000256" key="3">
    <source>
        <dbReference type="ARBA" id="ARBA00022737"/>
    </source>
</evidence>
<dbReference type="PANTHER" id="PTHR24376">
    <property type="entry name" value="ZINC FINGER PROTEIN"/>
    <property type="match status" value="1"/>
</dbReference>
<dbReference type="GO" id="GO:0008270">
    <property type="term" value="F:zinc ion binding"/>
    <property type="evidence" value="ECO:0007669"/>
    <property type="project" value="UniProtKB-KW"/>
</dbReference>
<dbReference type="SUPFAM" id="SSF109640">
    <property type="entry name" value="KRAB domain (Kruppel-associated box)"/>
    <property type="match status" value="1"/>
</dbReference>
<evidence type="ECO:0000259" key="8">
    <source>
        <dbReference type="PROSITE" id="PS50157"/>
    </source>
</evidence>
<dbReference type="GO" id="GO:0001228">
    <property type="term" value="F:DNA-binding transcription activator activity, RNA polymerase II-specific"/>
    <property type="evidence" value="ECO:0007669"/>
    <property type="project" value="TreeGrafter"/>
</dbReference>
<feature type="domain" description="C2H2-type" evidence="8">
    <location>
        <begin position="293"/>
        <end position="320"/>
    </location>
</feature>
<keyword evidence="4 7" id="KW-0863">Zinc-finger</keyword>
<dbReference type="SUPFAM" id="SSF57667">
    <property type="entry name" value="beta-beta-alpha zinc fingers"/>
    <property type="match status" value="5"/>
</dbReference>
<evidence type="ECO:0000256" key="5">
    <source>
        <dbReference type="ARBA" id="ARBA00022833"/>
    </source>
</evidence>
<reference evidence="10" key="3">
    <citation type="submission" date="2025-09" db="UniProtKB">
        <authorList>
            <consortium name="Ensembl"/>
        </authorList>
    </citation>
    <scope>IDENTIFICATION</scope>
</reference>
<accession>H0XVX4</accession>
<dbReference type="EMBL" id="AAQR03085795">
    <property type="status" value="NOT_ANNOTATED_CDS"/>
    <property type="molecule type" value="Genomic_DNA"/>
</dbReference>
<dbReference type="Pfam" id="PF01352">
    <property type="entry name" value="KRAB"/>
    <property type="match status" value="1"/>
</dbReference>
<evidence type="ECO:0000259" key="9">
    <source>
        <dbReference type="PROSITE" id="PS50805"/>
    </source>
</evidence>
<evidence type="ECO:0000256" key="1">
    <source>
        <dbReference type="ARBA" id="ARBA00004123"/>
    </source>
</evidence>
<feature type="domain" description="C2H2-type" evidence="8">
    <location>
        <begin position="328"/>
        <end position="355"/>
    </location>
</feature>
<proteinExistence type="predicted"/>
<dbReference type="AlphaFoldDB" id="H0XVX4"/>
<keyword evidence="6" id="KW-0539">Nucleus</keyword>
<evidence type="ECO:0000313" key="10">
    <source>
        <dbReference type="Ensembl" id="ENSOGAP00000020267.1"/>
    </source>
</evidence>
<dbReference type="GO" id="GO:0000978">
    <property type="term" value="F:RNA polymerase II cis-regulatory region sequence-specific DNA binding"/>
    <property type="evidence" value="ECO:0007669"/>
    <property type="project" value="TreeGrafter"/>
</dbReference>
<evidence type="ECO:0000256" key="4">
    <source>
        <dbReference type="ARBA" id="ARBA00022771"/>
    </source>
</evidence>
<reference evidence="11" key="1">
    <citation type="submission" date="2011-03" db="EMBL/GenBank/DDBJ databases">
        <title>Version 3 of the genome sequence of Otolemur garnettii (Bushbaby).</title>
        <authorList>
            <consortium name="The Broad Institute Genome Sequencing Platform"/>
            <person name="Di Palma F."/>
            <person name="Johnson J."/>
            <person name="Lander E.S."/>
            <person name="Lindblad-Toh K."/>
            <person name="Jaffe D.B."/>
            <person name="Gnerre S."/>
            <person name="MacCallum I."/>
            <person name="Przybylski D."/>
            <person name="Ribeiro F.J."/>
            <person name="Burton J.N."/>
            <person name="Walker B.J."/>
            <person name="Sharpe T."/>
            <person name="Hall G."/>
        </authorList>
    </citation>
    <scope>NUCLEOTIDE SEQUENCE [LARGE SCALE GENOMIC DNA]</scope>
</reference>
<dbReference type="SMART" id="SM00349">
    <property type="entry name" value="KRAB"/>
    <property type="match status" value="1"/>
</dbReference>
<dbReference type="PROSITE" id="PS00028">
    <property type="entry name" value="ZINC_FINGER_C2H2_1"/>
    <property type="match status" value="1"/>
</dbReference>
<dbReference type="FunFam" id="3.30.160.60:FF:002343">
    <property type="entry name" value="Zinc finger protein 33A"/>
    <property type="match status" value="1"/>
</dbReference>
<dbReference type="InterPro" id="IPR036236">
    <property type="entry name" value="Znf_C2H2_sf"/>
</dbReference>
<dbReference type="InterPro" id="IPR001909">
    <property type="entry name" value="KRAB"/>
</dbReference>
<dbReference type="Ensembl" id="ENSOGAT00000025060.1">
    <property type="protein sequence ID" value="ENSOGAP00000020267.1"/>
    <property type="gene ID" value="ENSOGAG00000032706.1"/>
</dbReference>
<comment type="subcellular location">
    <subcellularLocation>
        <location evidence="1">Nucleus</location>
    </subcellularLocation>
</comment>
<dbReference type="Gene3D" id="3.30.160.60">
    <property type="entry name" value="Classic Zinc Finger"/>
    <property type="match status" value="5"/>
</dbReference>
<dbReference type="STRING" id="30611.ENSOGAP00000020267"/>